<organism evidence="1 2">
    <name type="scientific">Vitrella brassicaformis (strain CCMP3155)</name>
    <dbReference type="NCBI Taxonomy" id="1169540"/>
    <lineage>
        <taxon>Eukaryota</taxon>
        <taxon>Sar</taxon>
        <taxon>Alveolata</taxon>
        <taxon>Colpodellida</taxon>
        <taxon>Vitrellaceae</taxon>
        <taxon>Vitrella</taxon>
    </lineage>
</organism>
<reference evidence="1 2" key="1">
    <citation type="submission" date="2014-11" db="EMBL/GenBank/DDBJ databases">
        <authorList>
            <person name="Zhu J."/>
            <person name="Qi W."/>
            <person name="Song R."/>
        </authorList>
    </citation>
    <scope>NUCLEOTIDE SEQUENCE [LARGE SCALE GENOMIC DNA]</scope>
</reference>
<dbReference type="Gene3D" id="2.60.120.200">
    <property type="match status" value="1"/>
</dbReference>
<dbReference type="EMBL" id="CDMY01000418">
    <property type="protein sequence ID" value="CEM11519.1"/>
    <property type="molecule type" value="Genomic_DNA"/>
</dbReference>
<name>A0A0G4FEA4_VITBC</name>
<gene>
    <name evidence="1" type="ORF">Vbra_1580</name>
</gene>
<proteinExistence type="predicted"/>
<dbReference type="AlphaFoldDB" id="A0A0G4FEA4"/>
<dbReference type="PhylomeDB" id="A0A0G4FEA4"/>
<sequence>MYRNAPVVRCELLLRSVLRDCGEWQAGHPTETCYAWFSGGGVVTRQRYQYDYFETRAKITEARGWHEGFWTSSSDGGNDQHPLSSEPRSEFDIFDHRGYVEPSDFHFIVQRWTGGGPSPRREWLVAKGVRGKELDMSEQGNSSILAPAEQDEDTAACYLDGSLLHEIKAKTNSSPPDGLYEKIPKSLFHVWLSAITNFRMRGDRVSPAGCYGGPAGENELE</sequence>
<protein>
    <submittedName>
        <fullName evidence="1">Uncharacterized protein</fullName>
    </submittedName>
</protein>
<dbReference type="InParanoid" id="A0A0G4FEA4"/>
<dbReference type="Proteomes" id="UP000041254">
    <property type="component" value="Unassembled WGS sequence"/>
</dbReference>
<dbReference type="InterPro" id="IPR013320">
    <property type="entry name" value="ConA-like_dom_sf"/>
</dbReference>
<evidence type="ECO:0000313" key="2">
    <source>
        <dbReference type="Proteomes" id="UP000041254"/>
    </source>
</evidence>
<evidence type="ECO:0000313" key="1">
    <source>
        <dbReference type="EMBL" id="CEM11519.1"/>
    </source>
</evidence>
<dbReference type="VEuPathDB" id="CryptoDB:Vbra_1580"/>
<keyword evidence="2" id="KW-1185">Reference proteome</keyword>
<accession>A0A0G4FEA4</accession>
<dbReference type="OrthoDB" id="4781at2759"/>
<dbReference type="SUPFAM" id="SSF49899">
    <property type="entry name" value="Concanavalin A-like lectins/glucanases"/>
    <property type="match status" value="1"/>
</dbReference>